<sequence length="25" mass="2863">MKPVLSVNTKSELIRYRNLATLNTT</sequence>
<name>A0A0A9HUL0_ARUDO</name>
<evidence type="ECO:0000313" key="1">
    <source>
        <dbReference type="EMBL" id="JAE39519.1"/>
    </source>
</evidence>
<proteinExistence type="predicted"/>
<dbReference type="EMBL" id="GBRH01158377">
    <property type="protein sequence ID" value="JAE39519.1"/>
    <property type="molecule type" value="Transcribed_RNA"/>
</dbReference>
<dbReference type="AlphaFoldDB" id="A0A0A9HUL0"/>
<reference evidence="1" key="1">
    <citation type="submission" date="2014-09" db="EMBL/GenBank/DDBJ databases">
        <authorList>
            <person name="Magalhaes I.L.F."/>
            <person name="Oliveira U."/>
            <person name="Santos F.R."/>
            <person name="Vidigal T.H.D.A."/>
            <person name="Brescovit A.D."/>
            <person name="Santos A.J."/>
        </authorList>
    </citation>
    <scope>NUCLEOTIDE SEQUENCE</scope>
    <source>
        <tissue evidence="1">Shoot tissue taken approximately 20 cm above the soil surface</tissue>
    </source>
</reference>
<accession>A0A0A9HUL0</accession>
<organism evidence="1">
    <name type="scientific">Arundo donax</name>
    <name type="common">Giant reed</name>
    <name type="synonym">Donax arundinaceus</name>
    <dbReference type="NCBI Taxonomy" id="35708"/>
    <lineage>
        <taxon>Eukaryota</taxon>
        <taxon>Viridiplantae</taxon>
        <taxon>Streptophyta</taxon>
        <taxon>Embryophyta</taxon>
        <taxon>Tracheophyta</taxon>
        <taxon>Spermatophyta</taxon>
        <taxon>Magnoliopsida</taxon>
        <taxon>Liliopsida</taxon>
        <taxon>Poales</taxon>
        <taxon>Poaceae</taxon>
        <taxon>PACMAD clade</taxon>
        <taxon>Arundinoideae</taxon>
        <taxon>Arundineae</taxon>
        <taxon>Arundo</taxon>
    </lineage>
</organism>
<reference evidence="1" key="2">
    <citation type="journal article" date="2015" name="Data Brief">
        <title>Shoot transcriptome of the giant reed, Arundo donax.</title>
        <authorList>
            <person name="Barrero R.A."/>
            <person name="Guerrero F.D."/>
            <person name="Moolhuijzen P."/>
            <person name="Goolsby J.A."/>
            <person name="Tidwell J."/>
            <person name="Bellgard S.E."/>
            <person name="Bellgard M.I."/>
        </authorList>
    </citation>
    <scope>NUCLEOTIDE SEQUENCE</scope>
    <source>
        <tissue evidence="1">Shoot tissue taken approximately 20 cm above the soil surface</tissue>
    </source>
</reference>
<protein>
    <submittedName>
        <fullName evidence="1">Uncharacterized protein</fullName>
    </submittedName>
</protein>